<dbReference type="Gramene" id="C.cajan_29550.t">
    <property type="protein sequence ID" value="C.cajan_29550.t.cds1"/>
    <property type="gene ID" value="C.cajan_29550"/>
</dbReference>
<name>A0A151S6G3_CAJCA</name>
<feature type="non-terminal residue" evidence="1">
    <location>
        <position position="1"/>
    </location>
</feature>
<evidence type="ECO:0000313" key="1">
    <source>
        <dbReference type="EMBL" id="KYP50374.1"/>
    </source>
</evidence>
<dbReference type="AlphaFoldDB" id="A0A151S6G3"/>
<dbReference type="EMBL" id="KQ483456">
    <property type="protein sequence ID" value="KYP50374.1"/>
    <property type="molecule type" value="Genomic_DNA"/>
</dbReference>
<organism evidence="1 2">
    <name type="scientific">Cajanus cajan</name>
    <name type="common">Pigeon pea</name>
    <name type="synonym">Cajanus indicus</name>
    <dbReference type="NCBI Taxonomy" id="3821"/>
    <lineage>
        <taxon>Eukaryota</taxon>
        <taxon>Viridiplantae</taxon>
        <taxon>Streptophyta</taxon>
        <taxon>Embryophyta</taxon>
        <taxon>Tracheophyta</taxon>
        <taxon>Spermatophyta</taxon>
        <taxon>Magnoliopsida</taxon>
        <taxon>eudicotyledons</taxon>
        <taxon>Gunneridae</taxon>
        <taxon>Pentapetalae</taxon>
        <taxon>rosids</taxon>
        <taxon>fabids</taxon>
        <taxon>Fabales</taxon>
        <taxon>Fabaceae</taxon>
        <taxon>Papilionoideae</taxon>
        <taxon>50 kb inversion clade</taxon>
        <taxon>NPAAA clade</taxon>
        <taxon>indigoferoid/millettioid clade</taxon>
        <taxon>Phaseoleae</taxon>
        <taxon>Cajanus</taxon>
    </lineage>
</organism>
<keyword evidence="2" id="KW-1185">Reference proteome</keyword>
<proteinExistence type="predicted"/>
<reference evidence="1" key="1">
    <citation type="journal article" date="2012" name="Nat. Biotechnol.">
        <title>Draft genome sequence of pigeonpea (Cajanus cajan), an orphan legume crop of resource-poor farmers.</title>
        <authorList>
            <person name="Varshney R.K."/>
            <person name="Chen W."/>
            <person name="Li Y."/>
            <person name="Bharti A.K."/>
            <person name="Saxena R.K."/>
            <person name="Schlueter J.A."/>
            <person name="Donoghue M.T."/>
            <person name="Azam S."/>
            <person name="Fan G."/>
            <person name="Whaley A.M."/>
            <person name="Farmer A.D."/>
            <person name="Sheridan J."/>
            <person name="Iwata A."/>
            <person name="Tuteja R."/>
            <person name="Penmetsa R.V."/>
            <person name="Wu W."/>
            <person name="Upadhyaya H.D."/>
            <person name="Yang S.P."/>
            <person name="Shah T."/>
            <person name="Saxena K.B."/>
            <person name="Michael T."/>
            <person name="McCombie W.R."/>
            <person name="Yang B."/>
            <person name="Zhang G."/>
            <person name="Yang H."/>
            <person name="Wang J."/>
            <person name="Spillane C."/>
            <person name="Cook D.R."/>
            <person name="May G.D."/>
            <person name="Xu X."/>
            <person name="Jackson S.A."/>
        </authorList>
    </citation>
    <scope>NUCLEOTIDE SEQUENCE [LARGE SCALE GENOMIC DNA]</scope>
</reference>
<sequence>VKEKILWLEITVTHPTAVTMINSINKLLEIFSCNILPQLPSGHFIKKFTTFHQFYCKIYLCLACHDLVQLHNVGVPHTAHHRDFALDLVPQPHLRHHLFVEDFDGHALACLQVSCMINFGEVSLTKQTPNFVLLQQNCFLILHPPEYGETKEDQRWNVKDLKRD</sequence>
<gene>
    <name evidence="1" type="ORF">KK1_027848</name>
</gene>
<evidence type="ECO:0000313" key="2">
    <source>
        <dbReference type="Proteomes" id="UP000075243"/>
    </source>
</evidence>
<dbReference type="Proteomes" id="UP000075243">
    <property type="component" value="Unassembled WGS sequence"/>
</dbReference>
<protein>
    <submittedName>
        <fullName evidence="1">Uncharacterized protein</fullName>
    </submittedName>
</protein>
<accession>A0A151S6G3</accession>